<accession>A0A6J0P142</accession>
<evidence type="ECO:0000259" key="1">
    <source>
        <dbReference type="Pfam" id="PF25370"/>
    </source>
</evidence>
<keyword evidence="2" id="KW-1185">Reference proteome</keyword>
<dbReference type="InterPro" id="IPR057523">
    <property type="entry name" value="HTH_74"/>
</dbReference>
<evidence type="ECO:0000313" key="3">
    <source>
        <dbReference type="RefSeq" id="XP_018490236.2"/>
    </source>
</evidence>
<evidence type="ECO:0000313" key="2">
    <source>
        <dbReference type="Proteomes" id="UP000504610"/>
    </source>
</evidence>
<proteinExistence type="predicted"/>
<reference evidence="3" key="2">
    <citation type="submission" date="2025-08" db="UniProtKB">
        <authorList>
            <consortium name="RefSeq"/>
        </authorList>
    </citation>
    <scope>IDENTIFICATION</scope>
    <source>
        <tissue evidence="3">Leaf</tissue>
    </source>
</reference>
<sequence length="277" mass="30853">MGSIVIIFGLPLPVGIVNRERVERESGIQTDHIIPPLTETQRNLRSEANLEKKMMEFPSTTEITVASSLLLLSYGPVFISPTRSRSVEESSYESKWCDEGTSNLSLSLRSGSCGSALSSDGNNRGRDLFHLMDFKIARKRRSQVTWGSFNFVNSVCNLFICSLDSKEESSCLSTASSEVTTTAGRIKLRNQKSYEKVRVDVKKKKKNESSRSSSIRRRAKDILEFLSSASSASEVDIRQVLGNTPDTSKALRMLLKMEEVKRFGTGGTLDPYIYKIA</sequence>
<dbReference type="RefSeq" id="XP_018490236.2">
    <property type="nucleotide sequence ID" value="XM_018634734.2"/>
</dbReference>
<dbReference type="GeneID" id="108860883"/>
<dbReference type="PANTHER" id="PTHR34799:SF2">
    <property type="entry name" value="OS07G0656300 PROTEIN"/>
    <property type="match status" value="1"/>
</dbReference>
<dbReference type="AlphaFoldDB" id="A0A6J0P142"/>
<feature type="domain" description="HTH three-helical bundle" evidence="1">
    <location>
        <begin position="212"/>
        <end position="253"/>
    </location>
</feature>
<organism evidence="2 3">
    <name type="scientific">Raphanus sativus</name>
    <name type="common">Radish</name>
    <name type="synonym">Raphanus raphanistrum var. sativus</name>
    <dbReference type="NCBI Taxonomy" id="3726"/>
    <lineage>
        <taxon>Eukaryota</taxon>
        <taxon>Viridiplantae</taxon>
        <taxon>Streptophyta</taxon>
        <taxon>Embryophyta</taxon>
        <taxon>Tracheophyta</taxon>
        <taxon>Spermatophyta</taxon>
        <taxon>Magnoliopsida</taxon>
        <taxon>eudicotyledons</taxon>
        <taxon>Gunneridae</taxon>
        <taxon>Pentapetalae</taxon>
        <taxon>rosids</taxon>
        <taxon>malvids</taxon>
        <taxon>Brassicales</taxon>
        <taxon>Brassicaceae</taxon>
        <taxon>Brassiceae</taxon>
        <taxon>Raphanus</taxon>
    </lineage>
</organism>
<dbReference type="PANTHER" id="PTHR34799">
    <property type="entry name" value="OS07G0656300 PROTEIN"/>
    <property type="match status" value="1"/>
</dbReference>
<dbReference type="Pfam" id="PF25370">
    <property type="entry name" value="HTH_74"/>
    <property type="match status" value="1"/>
</dbReference>
<name>A0A6J0P142_RAPSA</name>
<gene>
    <name evidence="3" type="primary">LOC108860883</name>
</gene>
<dbReference type="OrthoDB" id="515857at2759"/>
<dbReference type="KEGG" id="rsz:108860883"/>
<reference evidence="2" key="1">
    <citation type="journal article" date="2019" name="Database">
        <title>The radish genome database (RadishGD): an integrated information resource for radish genomics.</title>
        <authorList>
            <person name="Yu H.J."/>
            <person name="Baek S."/>
            <person name="Lee Y.J."/>
            <person name="Cho A."/>
            <person name="Mun J.H."/>
        </authorList>
    </citation>
    <scope>NUCLEOTIDE SEQUENCE [LARGE SCALE GENOMIC DNA]</scope>
    <source>
        <strain evidence="2">cv. WK10039</strain>
    </source>
</reference>
<protein>
    <submittedName>
        <fullName evidence="3">Uncharacterized protein LOC108860883</fullName>
    </submittedName>
</protein>
<dbReference type="Proteomes" id="UP000504610">
    <property type="component" value="Chromosome 5"/>
</dbReference>